<organism evidence="1 2">
    <name type="scientific">Gordonia phage Rickmore</name>
    <dbReference type="NCBI Taxonomy" id="2507854"/>
    <lineage>
        <taxon>Viruses</taxon>
        <taxon>Duplodnaviria</taxon>
        <taxon>Heunggongvirae</taxon>
        <taxon>Uroviricota</taxon>
        <taxon>Caudoviricetes</taxon>
        <taxon>Deejayvirinae</taxon>
        <taxon>Kenoshavirus</taxon>
        <taxon>Kenoshavirus rickmore</taxon>
    </lineage>
</organism>
<dbReference type="RefSeq" id="YP_009843578.1">
    <property type="nucleotide sequence ID" value="NC_048749.1"/>
</dbReference>
<accession>A0A410TBB9</accession>
<evidence type="ECO:0000313" key="1">
    <source>
        <dbReference type="EMBL" id="QAU06315.1"/>
    </source>
</evidence>
<dbReference type="KEGG" id="vg:55613869"/>
<dbReference type="Proteomes" id="UP000290536">
    <property type="component" value="Segment"/>
</dbReference>
<evidence type="ECO:0000313" key="2">
    <source>
        <dbReference type="Proteomes" id="UP000290536"/>
    </source>
</evidence>
<sequence length="135" mass="14469">MTFTTHGHHIPGTPVPLEGSDEYNNRIVSNCGRFNDCLQCASEAAEAMAIHAEILRQRALHLMGTPDISVNSVALKGKSIMVGTAICTCGHPHEMSTAVVSEGVSMDAARILTDILVEDLKKLHKVHVEIVSGVL</sequence>
<dbReference type="EMBL" id="MK376953">
    <property type="protein sequence ID" value="QAU06315.1"/>
    <property type="molecule type" value="Genomic_DNA"/>
</dbReference>
<keyword evidence="2" id="KW-1185">Reference proteome</keyword>
<name>A0A410TBB9_9CAUD</name>
<protein>
    <submittedName>
        <fullName evidence="1">Uncharacterized protein</fullName>
    </submittedName>
</protein>
<gene>
    <name evidence="1" type="primary">81</name>
    <name evidence="1" type="ORF">SEA_RICKMORE_81</name>
</gene>
<dbReference type="GeneID" id="55613869"/>
<proteinExistence type="predicted"/>
<reference evidence="1 2" key="1">
    <citation type="submission" date="2019-01" db="EMBL/GenBank/DDBJ databases">
        <authorList>
            <person name="Mendiola A."/>
            <person name="Dhungana S."/>
            <person name="Koga A.P."/>
            <person name="Garlena R.A."/>
            <person name="Russell D.A."/>
            <person name="Pope W.H."/>
            <person name="Jacobs-Sera D."/>
            <person name="Hatfull G.F."/>
        </authorList>
    </citation>
    <scope>NUCLEOTIDE SEQUENCE [LARGE SCALE GENOMIC DNA]</scope>
</reference>